<dbReference type="InterPro" id="IPR023393">
    <property type="entry name" value="START-like_dom_sf"/>
</dbReference>
<dbReference type="Proteomes" id="UP000569092">
    <property type="component" value="Unassembled WGS sequence"/>
</dbReference>
<accession>A0A7W8J6N4</accession>
<dbReference type="EMBL" id="JACHDZ010000002">
    <property type="protein sequence ID" value="MBB5343511.1"/>
    <property type="molecule type" value="Genomic_DNA"/>
</dbReference>
<evidence type="ECO:0000313" key="3">
    <source>
        <dbReference type="EMBL" id="MBB5343511.1"/>
    </source>
</evidence>
<dbReference type="AlphaFoldDB" id="A0A7W8J6N4"/>
<evidence type="ECO:0000256" key="1">
    <source>
        <dbReference type="ARBA" id="ARBA00006817"/>
    </source>
</evidence>
<organism evidence="3 4">
    <name type="scientific">Tunturiibacter lichenicola</name>
    <dbReference type="NCBI Taxonomy" id="2051959"/>
    <lineage>
        <taxon>Bacteria</taxon>
        <taxon>Pseudomonadati</taxon>
        <taxon>Acidobacteriota</taxon>
        <taxon>Terriglobia</taxon>
        <taxon>Terriglobales</taxon>
        <taxon>Acidobacteriaceae</taxon>
        <taxon>Tunturiibacter</taxon>
    </lineage>
</organism>
<reference evidence="3 4" key="1">
    <citation type="submission" date="2020-08" db="EMBL/GenBank/DDBJ databases">
        <title>Genomic Encyclopedia of Type Strains, Phase IV (KMG-V): Genome sequencing to study the core and pangenomes of soil and plant-associated prokaryotes.</title>
        <authorList>
            <person name="Whitman W."/>
        </authorList>
    </citation>
    <scope>NUCLEOTIDE SEQUENCE [LARGE SCALE GENOMIC DNA]</scope>
    <source>
        <strain evidence="3 4">M8US30</strain>
    </source>
</reference>
<evidence type="ECO:0000313" key="4">
    <source>
        <dbReference type="Proteomes" id="UP000569092"/>
    </source>
</evidence>
<dbReference type="InterPro" id="IPR013538">
    <property type="entry name" value="ASHA1/2-like_C"/>
</dbReference>
<protein>
    <submittedName>
        <fullName evidence="3">Uncharacterized protein YndB with AHSA1/START domain</fullName>
    </submittedName>
</protein>
<dbReference type="SUPFAM" id="SSF55961">
    <property type="entry name" value="Bet v1-like"/>
    <property type="match status" value="1"/>
</dbReference>
<sequence>MPERQLNTQDTMTMEVEAQVVEPVRKSIRVRADAARAFRVFTEEMDSWWPRTHHIGSSPMKRVVVEGRPMGAIYTDQEDGTICPWGSVLKWEPPHLFVMAWQIGTDWKFEPDLSKCSEVEVRFTPADDGTTLVELEHRGLTRHGAGCAKMREQVNAEGGWGALLGMFAAKTDEAS</sequence>
<comment type="caution">
    <text evidence="3">The sequence shown here is derived from an EMBL/GenBank/DDBJ whole genome shotgun (WGS) entry which is preliminary data.</text>
</comment>
<name>A0A7W8J6N4_9BACT</name>
<gene>
    <name evidence="3" type="ORF">HDF10_001486</name>
</gene>
<feature type="domain" description="Activator of Hsp90 ATPase homologue 1/2-like C-terminal" evidence="2">
    <location>
        <begin position="32"/>
        <end position="168"/>
    </location>
</feature>
<comment type="similarity">
    <text evidence="1">Belongs to the AHA1 family.</text>
</comment>
<dbReference type="Pfam" id="PF08327">
    <property type="entry name" value="AHSA1"/>
    <property type="match status" value="1"/>
</dbReference>
<dbReference type="CDD" id="cd08891">
    <property type="entry name" value="SRPBCC_CalC"/>
    <property type="match status" value="1"/>
</dbReference>
<dbReference type="Gene3D" id="3.30.530.20">
    <property type="match status" value="1"/>
</dbReference>
<evidence type="ECO:0000259" key="2">
    <source>
        <dbReference type="Pfam" id="PF08327"/>
    </source>
</evidence>
<proteinExistence type="inferred from homology"/>